<evidence type="ECO:0000313" key="2">
    <source>
        <dbReference type="EMBL" id="KFG29990.1"/>
    </source>
</evidence>
<feature type="compositionally biased region" description="Low complexity" evidence="1">
    <location>
        <begin position="421"/>
        <end position="433"/>
    </location>
</feature>
<feature type="compositionally biased region" description="Polar residues" evidence="1">
    <location>
        <begin position="434"/>
        <end position="443"/>
    </location>
</feature>
<name>A0A086JCX2_TOXGO</name>
<dbReference type="VEuPathDB" id="ToxoDB:TGDOM2_275710"/>
<dbReference type="OrthoDB" id="348508at2759"/>
<feature type="region of interest" description="Disordered" evidence="1">
    <location>
        <begin position="391"/>
        <end position="471"/>
    </location>
</feature>
<proteinExistence type="predicted"/>
<dbReference type="EMBL" id="AHZU02001678">
    <property type="protein sequence ID" value="KFG29990.1"/>
    <property type="molecule type" value="Genomic_DNA"/>
</dbReference>
<accession>A0A086JCX2</accession>
<dbReference type="AlphaFoldDB" id="A0A086JCX2"/>
<dbReference type="Proteomes" id="UP000028837">
    <property type="component" value="Unassembled WGS sequence"/>
</dbReference>
<feature type="compositionally biased region" description="Low complexity" evidence="1">
    <location>
        <begin position="444"/>
        <end position="458"/>
    </location>
</feature>
<sequence>MPNTGSLVAAALGCKSVLDSQQQLLIRCSAILCLVSYVTEKEELVLNTHGDKSPGMLFLVINERETTRTATRLVTVSVRHGRTASRSRNTEPILERKPLVSDTDFPTATLLLRCLQRQRASSRVSCLPVYIMEKHMYCLVFFSLALFPGQQLQNGAWAQRSFRHRGASVSSSSFITSSSSHTPFRGSAVISSTTPYTTFGSSSGISSYSPVSADSTFFYPSGPSTYEPHTFRSPSSSSYSSFGSFSIPVSDSEVGSYQTLSSTPGSTYFPSSFTGSSIAASDSYAVEGSGRRGRNRSSFVLSNDIPSASIVSSTDAFVPASGSSSVVNSDFQFSYTPHRSGSSRGTAIPVIAPGTISGSSPFTVFHEADDNGDFVSTYAPRPFNSEMGAFESLTDSGVRSTPTGETTARGRGSMSRRREGSTTATHTAAPASPNSGFSNGSARTTTSTTTAPTVSTDSQSSATNDSAGFEVSREMPGDVIVEERDGQFIYFFVEEDGRRTQLENAPPLEEMEPDSFFTEQYLLDKPIKLLDHEQQEKAYKARMEKPTNTTRISLTSPTGETHTITTEEERQDGLGLMALPPRQRELGLL</sequence>
<feature type="region of interest" description="Disordered" evidence="1">
    <location>
        <begin position="543"/>
        <end position="573"/>
    </location>
</feature>
<gene>
    <name evidence="2" type="ORF">TGDOM2_275710</name>
</gene>
<organism evidence="2 3">
    <name type="scientific">Toxoplasma gondii GAB2-2007-GAL-DOM2</name>
    <dbReference type="NCBI Taxonomy" id="1130820"/>
    <lineage>
        <taxon>Eukaryota</taxon>
        <taxon>Sar</taxon>
        <taxon>Alveolata</taxon>
        <taxon>Apicomplexa</taxon>
        <taxon>Conoidasida</taxon>
        <taxon>Coccidia</taxon>
        <taxon>Eucoccidiorida</taxon>
        <taxon>Eimeriorina</taxon>
        <taxon>Sarcocystidae</taxon>
        <taxon>Toxoplasma</taxon>
    </lineage>
</organism>
<evidence type="ECO:0000256" key="1">
    <source>
        <dbReference type="SAM" id="MobiDB-lite"/>
    </source>
</evidence>
<evidence type="ECO:0000313" key="3">
    <source>
        <dbReference type="Proteomes" id="UP000028837"/>
    </source>
</evidence>
<feature type="compositionally biased region" description="Polar residues" evidence="1">
    <location>
        <begin position="393"/>
        <end position="405"/>
    </location>
</feature>
<feature type="compositionally biased region" description="Low complexity" evidence="1">
    <location>
        <begin position="555"/>
        <end position="564"/>
    </location>
</feature>
<reference evidence="2 3" key="1">
    <citation type="submission" date="2014-02" db="EMBL/GenBank/DDBJ databases">
        <authorList>
            <person name="Sibley D."/>
            <person name="Venepally P."/>
            <person name="Karamycheva S."/>
            <person name="Hadjithomas M."/>
            <person name="Khan A."/>
            <person name="Brunk B."/>
            <person name="Roos D."/>
            <person name="Caler E."/>
            <person name="Lorenzi H."/>
        </authorList>
    </citation>
    <scope>NUCLEOTIDE SEQUENCE [LARGE SCALE GENOMIC DNA]</scope>
    <source>
        <strain evidence="2 3">GAB2-2007-GAL-DOM2</strain>
    </source>
</reference>
<protein>
    <submittedName>
        <fullName evidence="2">Uncharacterized protein</fullName>
    </submittedName>
</protein>
<comment type="caution">
    <text evidence="2">The sequence shown here is derived from an EMBL/GenBank/DDBJ whole genome shotgun (WGS) entry which is preliminary data.</text>
</comment>